<accession>A0A8H7QDL4</accession>
<dbReference type="EMBL" id="JAEPRC010000916">
    <property type="protein sequence ID" value="KAG2190712.1"/>
    <property type="molecule type" value="Genomic_DNA"/>
</dbReference>
<dbReference type="Proteomes" id="UP000650833">
    <property type="component" value="Unassembled WGS sequence"/>
</dbReference>
<organism evidence="1 2">
    <name type="scientific">Mucor plumbeus</name>
    <dbReference type="NCBI Taxonomy" id="97098"/>
    <lineage>
        <taxon>Eukaryota</taxon>
        <taxon>Fungi</taxon>
        <taxon>Fungi incertae sedis</taxon>
        <taxon>Mucoromycota</taxon>
        <taxon>Mucoromycotina</taxon>
        <taxon>Mucoromycetes</taxon>
        <taxon>Mucorales</taxon>
        <taxon>Mucorineae</taxon>
        <taxon>Mucoraceae</taxon>
        <taxon>Mucor</taxon>
    </lineage>
</organism>
<keyword evidence="2" id="KW-1185">Reference proteome</keyword>
<protein>
    <submittedName>
        <fullName evidence="1">Uncharacterized protein</fullName>
    </submittedName>
</protein>
<evidence type="ECO:0000313" key="1">
    <source>
        <dbReference type="EMBL" id="KAG2190712.1"/>
    </source>
</evidence>
<dbReference type="AlphaFoldDB" id="A0A8H7QDL4"/>
<name>A0A8H7QDL4_9FUNG</name>
<reference evidence="1" key="1">
    <citation type="submission" date="2020-12" db="EMBL/GenBank/DDBJ databases">
        <title>Metabolic potential, ecology and presence of endohyphal bacteria is reflected in genomic diversity of Mucoromycotina.</title>
        <authorList>
            <person name="Muszewska A."/>
            <person name="Okrasinska A."/>
            <person name="Steczkiewicz K."/>
            <person name="Drgas O."/>
            <person name="Orlowska M."/>
            <person name="Perlinska-Lenart U."/>
            <person name="Aleksandrzak-Piekarczyk T."/>
            <person name="Szatraj K."/>
            <person name="Zielenkiewicz U."/>
            <person name="Pilsyk S."/>
            <person name="Malc E."/>
            <person name="Mieczkowski P."/>
            <person name="Kruszewska J.S."/>
            <person name="Biernat P."/>
            <person name="Pawlowska J."/>
        </authorList>
    </citation>
    <scope>NUCLEOTIDE SEQUENCE</scope>
    <source>
        <strain evidence="1">CBS 226.32</strain>
    </source>
</reference>
<comment type="caution">
    <text evidence="1">The sequence shown here is derived from an EMBL/GenBank/DDBJ whole genome shotgun (WGS) entry which is preliminary data.</text>
</comment>
<proteinExistence type="predicted"/>
<gene>
    <name evidence="1" type="ORF">INT46_002525</name>
</gene>
<evidence type="ECO:0000313" key="2">
    <source>
        <dbReference type="Proteomes" id="UP000650833"/>
    </source>
</evidence>
<sequence length="368" mass="42853">MNNFQTNSLKPSFMLKTDIPEPTNTFPRDVKYFNHRRRFANYRQVAYQLPLVLLANNVFRYARCNKFVVDLCPTSNHDSTQKARTYKDAKFYPLFDIKAIYSVCRLKDLEFAHNLTILPGLKFVRILGSKAVTKKPTKKFPSNENNVLKTDITDLSEQIKELSAKLKGHSVYDDIQELKSDRYIGFCKIQAFKQLSALRSDQFHIRNANQYRGKEITKLNNFEQPIHSKEIFAKFKRSGTDNGLKVITKTVSMGMEKYKYHLNFHNRYSKLATSDDLPDDDDFETLPVSYKMYAADIDFGTSNYRKGRLVEKDKGEAEQGKHVQMVKGKLAESSLFLAKHVNNIQPSLSSRKQDIKKLRSFYYLKKKW</sequence>
<dbReference type="OrthoDB" id="2285773at2759"/>